<gene>
    <name evidence="2" type="ORF">U14_05251</name>
</gene>
<protein>
    <submittedName>
        <fullName evidence="2">Uncharacterized protein</fullName>
    </submittedName>
</protein>
<name>A0A081BRE3_9BACT</name>
<keyword evidence="1" id="KW-0472">Membrane</keyword>
<proteinExistence type="predicted"/>
<dbReference type="AlphaFoldDB" id="A0A081BRE3"/>
<accession>A0A081BRE3</accession>
<dbReference type="HOGENOM" id="CLU_1764413_0_0_0"/>
<feature type="transmembrane region" description="Helical" evidence="1">
    <location>
        <begin position="7"/>
        <end position="25"/>
    </location>
</feature>
<sequence length="147" mass="16155">MNNIQFKGKLLLGVSLLIMTGYALLAGNETLLPSALVISLLFFGSLREQPATPVTGKNTEIHAGKAARMAIATFAVFMAVFSLCISLFLPAIAVYFNLTGLFDGDFVRVTINDAHEFAYATVLLLLLDLVFYAVFMFRQYRLGPDHN</sequence>
<dbReference type="Proteomes" id="UP000030700">
    <property type="component" value="Unassembled WGS sequence"/>
</dbReference>
<feature type="transmembrane region" description="Helical" evidence="1">
    <location>
        <begin position="117"/>
        <end position="137"/>
    </location>
</feature>
<evidence type="ECO:0000256" key="1">
    <source>
        <dbReference type="SAM" id="Phobius"/>
    </source>
</evidence>
<keyword evidence="3" id="KW-1185">Reference proteome</keyword>
<evidence type="ECO:0000313" key="2">
    <source>
        <dbReference type="EMBL" id="GAK53974.1"/>
    </source>
</evidence>
<evidence type="ECO:0000313" key="3">
    <source>
        <dbReference type="Proteomes" id="UP000030700"/>
    </source>
</evidence>
<reference evidence="2" key="1">
    <citation type="journal article" date="2015" name="PeerJ">
        <title>First genomic representation of candidate bacterial phylum KSB3 points to enhanced environmental sensing as a trigger of wastewater bulking.</title>
        <authorList>
            <person name="Sekiguchi Y."/>
            <person name="Ohashi A."/>
            <person name="Parks D.H."/>
            <person name="Yamauchi T."/>
            <person name="Tyson G.W."/>
            <person name="Hugenholtz P."/>
        </authorList>
    </citation>
    <scope>NUCLEOTIDE SEQUENCE [LARGE SCALE GENOMIC DNA]</scope>
</reference>
<feature type="transmembrane region" description="Helical" evidence="1">
    <location>
        <begin position="69"/>
        <end position="97"/>
    </location>
</feature>
<dbReference type="EMBL" id="DF820460">
    <property type="protein sequence ID" value="GAK53974.1"/>
    <property type="molecule type" value="Genomic_DNA"/>
</dbReference>
<keyword evidence="1" id="KW-1133">Transmembrane helix</keyword>
<keyword evidence="1" id="KW-0812">Transmembrane</keyword>
<organism evidence="2">
    <name type="scientific">Candidatus Moduliflexus flocculans</name>
    <dbReference type="NCBI Taxonomy" id="1499966"/>
    <lineage>
        <taxon>Bacteria</taxon>
        <taxon>Candidatus Moduliflexota</taxon>
        <taxon>Candidatus Moduliflexia</taxon>
        <taxon>Candidatus Moduliflexales</taxon>
        <taxon>Candidatus Moduliflexaceae</taxon>
    </lineage>
</organism>